<dbReference type="STRING" id="1777141.AWB80_02996"/>
<comment type="similarity">
    <text evidence="2">Belongs to the bacterial solute-binding protein 8 family.</text>
</comment>
<keyword evidence="3" id="KW-0813">Transport</keyword>
<accession>A0A158B4R6</accession>
<dbReference type="InterPro" id="IPR051313">
    <property type="entry name" value="Bact_iron-sidero_bind"/>
</dbReference>
<dbReference type="GO" id="GO:1901678">
    <property type="term" value="P:iron coordination entity transport"/>
    <property type="evidence" value="ECO:0007669"/>
    <property type="project" value="UniProtKB-ARBA"/>
</dbReference>
<sequence>MKRRVFVAACALATLAGRASASPSPRVIVLSWDLAEMLLSLGLAPVGLPAPAWYTSGIVEPPLPLGVVDIGLLFQPNYDLLYELRPNLIVATPAHASVRASFEHIAPTLTLGEYMTAREPYRAMRGEALALGARIGRPAQAAALLDRTDAVIAQARDTLHGAHAPLIVAEAIDERHLRIYGAGSMFDEILQLLGLVNAATRAGLVTNRANVVEMERVAQMSDASLLWIGRDGSAALQRNPVWRQMPFAQPHRQATLPMISSTGALVSVQRFARALALAVPSLAAGHDM</sequence>
<comment type="subcellular location">
    <subcellularLocation>
        <location evidence="1">Cell envelope</location>
    </subcellularLocation>
</comment>
<evidence type="ECO:0000256" key="2">
    <source>
        <dbReference type="ARBA" id="ARBA00008814"/>
    </source>
</evidence>
<evidence type="ECO:0000256" key="4">
    <source>
        <dbReference type="ARBA" id="ARBA00022496"/>
    </source>
</evidence>
<name>A0A158B4R6_9BURK</name>
<dbReference type="Pfam" id="PF01497">
    <property type="entry name" value="Peripla_BP_2"/>
    <property type="match status" value="1"/>
</dbReference>
<dbReference type="InterPro" id="IPR002491">
    <property type="entry name" value="ABC_transptr_periplasmic_BD"/>
</dbReference>
<evidence type="ECO:0000313" key="8">
    <source>
        <dbReference type="EMBL" id="SAK64327.1"/>
    </source>
</evidence>
<evidence type="ECO:0000313" key="9">
    <source>
        <dbReference type="Proteomes" id="UP000054911"/>
    </source>
</evidence>
<dbReference type="Gene3D" id="3.40.50.1980">
    <property type="entry name" value="Nitrogenase molybdenum iron protein domain"/>
    <property type="match status" value="2"/>
</dbReference>
<dbReference type="AlphaFoldDB" id="A0A158B4R6"/>
<feature type="chain" id="PRO_5007621326" evidence="6">
    <location>
        <begin position="22"/>
        <end position="288"/>
    </location>
</feature>
<dbReference type="PANTHER" id="PTHR30532">
    <property type="entry name" value="IRON III DICITRATE-BINDING PERIPLASMIC PROTEIN"/>
    <property type="match status" value="1"/>
</dbReference>
<keyword evidence="4" id="KW-0406">Ion transport</keyword>
<evidence type="ECO:0000256" key="6">
    <source>
        <dbReference type="SAM" id="SignalP"/>
    </source>
</evidence>
<feature type="domain" description="Fe/B12 periplasmic-binding" evidence="7">
    <location>
        <begin position="26"/>
        <end position="288"/>
    </location>
</feature>
<dbReference type="PRINTS" id="PR01715">
    <property type="entry name" value="FERRIBNDNGPP"/>
</dbReference>
<dbReference type="EMBL" id="FCOE02000008">
    <property type="protein sequence ID" value="SAK64327.1"/>
    <property type="molecule type" value="Genomic_DNA"/>
</dbReference>
<dbReference type="Proteomes" id="UP000054911">
    <property type="component" value="Unassembled WGS sequence"/>
</dbReference>
<dbReference type="PANTHER" id="PTHR30532:SF1">
    <property type="entry name" value="IRON(3+)-HYDROXAMATE-BINDING PROTEIN FHUD"/>
    <property type="match status" value="1"/>
</dbReference>
<evidence type="ECO:0000259" key="7">
    <source>
        <dbReference type="PROSITE" id="PS50983"/>
    </source>
</evidence>
<keyword evidence="4" id="KW-0408">Iron</keyword>
<evidence type="ECO:0000256" key="3">
    <source>
        <dbReference type="ARBA" id="ARBA00022448"/>
    </source>
</evidence>
<dbReference type="SUPFAM" id="SSF53807">
    <property type="entry name" value="Helical backbone' metal receptor"/>
    <property type="match status" value="1"/>
</dbReference>
<evidence type="ECO:0000256" key="1">
    <source>
        <dbReference type="ARBA" id="ARBA00004196"/>
    </source>
</evidence>
<dbReference type="RefSeq" id="WP_061175453.1">
    <property type="nucleotide sequence ID" value="NZ_FCOE02000008.1"/>
</dbReference>
<dbReference type="OrthoDB" id="8891185at2"/>
<comment type="caution">
    <text evidence="8">The sequence shown here is derived from an EMBL/GenBank/DDBJ whole genome shotgun (WGS) entry which is preliminary data.</text>
</comment>
<protein>
    <submittedName>
        <fullName evidence="8">Periplasmic binding protein</fullName>
    </submittedName>
</protein>
<dbReference type="GO" id="GO:0030288">
    <property type="term" value="C:outer membrane-bounded periplasmic space"/>
    <property type="evidence" value="ECO:0007669"/>
    <property type="project" value="TreeGrafter"/>
</dbReference>
<keyword evidence="4" id="KW-0410">Iron transport</keyword>
<dbReference type="PROSITE" id="PS50983">
    <property type="entry name" value="FE_B12_PBP"/>
    <property type="match status" value="1"/>
</dbReference>
<organism evidence="8 9">
    <name type="scientific">Caballeronia pedi</name>
    <dbReference type="NCBI Taxonomy" id="1777141"/>
    <lineage>
        <taxon>Bacteria</taxon>
        <taxon>Pseudomonadati</taxon>
        <taxon>Pseudomonadota</taxon>
        <taxon>Betaproteobacteria</taxon>
        <taxon>Burkholderiales</taxon>
        <taxon>Burkholderiaceae</taxon>
        <taxon>Caballeronia</taxon>
    </lineage>
</organism>
<evidence type="ECO:0000256" key="5">
    <source>
        <dbReference type="ARBA" id="ARBA00022729"/>
    </source>
</evidence>
<keyword evidence="5 6" id="KW-0732">Signal</keyword>
<keyword evidence="9" id="KW-1185">Reference proteome</keyword>
<gene>
    <name evidence="8" type="ORF">AWB80_02996</name>
</gene>
<reference evidence="8" key="1">
    <citation type="submission" date="2016-01" db="EMBL/GenBank/DDBJ databases">
        <authorList>
            <person name="Peeters C."/>
        </authorList>
    </citation>
    <scope>NUCLEOTIDE SEQUENCE [LARGE SCALE GENOMIC DNA]</scope>
    <source>
        <strain evidence="8">LMG 29323</strain>
    </source>
</reference>
<feature type="signal peptide" evidence="6">
    <location>
        <begin position="1"/>
        <end position="21"/>
    </location>
</feature>
<proteinExistence type="inferred from homology"/>